<proteinExistence type="predicted"/>
<evidence type="ECO:0000256" key="1">
    <source>
        <dbReference type="SAM" id="Phobius"/>
    </source>
</evidence>
<name>A0A8S5NUJ1_9CAUD</name>
<reference evidence="2" key="1">
    <citation type="journal article" date="2021" name="Proc. Natl. Acad. Sci. U.S.A.">
        <title>A Catalog of Tens of Thousands of Viruses from Human Metagenomes Reveals Hidden Associations with Chronic Diseases.</title>
        <authorList>
            <person name="Tisza M.J."/>
            <person name="Buck C.B."/>
        </authorList>
    </citation>
    <scope>NUCLEOTIDE SEQUENCE</scope>
    <source>
        <strain evidence="2">CtQLz13</strain>
    </source>
</reference>
<accession>A0A8S5NUJ1</accession>
<protein>
    <submittedName>
        <fullName evidence="2">Uncharacterized protein</fullName>
    </submittedName>
</protein>
<feature type="transmembrane region" description="Helical" evidence="1">
    <location>
        <begin position="20"/>
        <end position="39"/>
    </location>
</feature>
<keyword evidence="1" id="KW-0472">Membrane</keyword>
<organism evidence="2">
    <name type="scientific">Siphoviridae sp. ctQLz13</name>
    <dbReference type="NCBI Taxonomy" id="2825492"/>
    <lineage>
        <taxon>Viruses</taxon>
        <taxon>Duplodnaviria</taxon>
        <taxon>Heunggongvirae</taxon>
        <taxon>Uroviricota</taxon>
        <taxon>Caudoviricetes</taxon>
    </lineage>
</organism>
<sequence length="42" mass="5183">MLLCITRTANLLKCFKNQFLSWFLCLLFCVRFDMMKLLFRLF</sequence>
<dbReference type="EMBL" id="BK015262">
    <property type="protein sequence ID" value="DAD98453.1"/>
    <property type="molecule type" value="Genomic_DNA"/>
</dbReference>
<keyword evidence="1" id="KW-1133">Transmembrane helix</keyword>
<keyword evidence="1" id="KW-0812">Transmembrane</keyword>
<evidence type="ECO:0000313" key="2">
    <source>
        <dbReference type="EMBL" id="DAD98453.1"/>
    </source>
</evidence>